<feature type="transmembrane region" description="Helical" evidence="1">
    <location>
        <begin position="28"/>
        <end position="48"/>
    </location>
</feature>
<dbReference type="PANTHER" id="PTHR45757">
    <property type="entry name" value="PROTEIN CBG23364-RELATED"/>
    <property type="match status" value="1"/>
</dbReference>
<dbReference type="GO" id="GO:0016020">
    <property type="term" value="C:membrane"/>
    <property type="evidence" value="ECO:0007669"/>
    <property type="project" value="TreeGrafter"/>
</dbReference>
<reference evidence="3" key="1">
    <citation type="submission" date="2022-11" db="UniProtKB">
        <authorList>
            <consortium name="WormBaseParasite"/>
        </authorList>
    </citation>
    <scope>IDENTIFICATION</scope>
</reference>
<dbReference type="PANTHER" id="PTHR45757:SF33">
    <property type="entry name" value="MAJOR FACILITATOR SUPERFAMILY (MFS) PROFILE DOMAIN-CONTAINING PROTEIN"/>
    <property type="match status" value="1"/>
</dbReference>
<keyword evidence="1" id="KW-0812">Transmembrane</keyword>
<dbReference type="AlphaFoldDB" id="A0A914RAH8"/>
<protein>
    <submittedName>
        <fullName evidence="3">Major facilitator superfamily (MFS) profile domain-containing protein</fullName>
    </submittedName>
</protein>
<dbReference type="Gene3D" id="1.20.1250.20">
    <property type="entry name" value="MFS general substrate transporter like domains"/>
    <property type="match status" value="1"/>
</dbReference>
<proteinExistence type="predicted"/>
<dbReference type="WBParaSite" id="PEQ_0000348401-mRNA-1">
    <property type="protein sequence ID" value="PEQ_0000348401-mRNA-1"/>
    <property type="gene ID" value="PEQ_0000348401"/>
</dbReference>
<dbReference type="Proteomes" id="UP000887564">
    <property type="component" value="Unplaced"/>
</dbReference>
<sequence length="117" mass="13079">MLSAAGQLSQMFTMPVAAHLCVTSGWPSAYYVHATISASLAIVFIAFYQNSPAKHPCVSKKELFQITEGGDHFSRSRNLHDKNLQIWILSTLVYKPTNEVLKNQKITLSNNFVNITH</sequence>
<evidence type="ECO:0000313" key="3">
    <source>
        <dbReference type="WBParaSite" id="PEQ_0000348401-mRNA-1"/>
    </source>
</evidence>
<keyword evidence="2" id="KW-1185">Reference proteome</keyword>
<dbReference type="InterPro" id="IPR036259">
    <property type="entry name" value="MFS_trans_sf"/>
</dbReference>
<dbReference type="SUPFAM" id="SSF103473">
    <property type="entry name" value="MFS general substrate transporter"/>
    <property type="match status" value="1"/>
</dbReference>
<keyword evidence="1" id="KW-1133">Transmembrane helix</keyword>
<keyword evidence="1" id="KW-0472">Membrane</keyword>
<organism evidence="2 3">
    <name type="scientific">Parascaris equorum</name>
    <name type="common">Equine roundworm</name>
    <dbReference type="NCBI Taxonomy" id="6256"/>
    <lineage>
        <taxon>Eukaryota</taxon>
        <taxon>Metazoa</taxon>
        <taxon>Ecdysozoa</taxon>
        <taxon>Nematoda</taxon>
        <taxon>Chromadorea</taxon>
        <taxon>Rhabditida</taxon>
        <taxon>Spirurina</taxon>
        <taxon>Ascaridomorpha</taxon>
        <taxon>Ascaridoidea</taxon>
        <taxon>Ascarididae</taxon>
        <taxon>Parascaris</taxon>
    </lineage>
</organism>
<accession>A0A914RAH8</accession>
<evidence type="ECO:0000256" key="1">
    <source>
        <dbReference type="SAM" id="Phobius"/>
    </source>
</evidence>
<name>A0A914RAH8_PAREQ</name>
<evidence type="ECO:0000313" key="2">
    <source>
        <dbReference type="Proteomes" id="UP000887564"/>
    </source>
</evidence>